<name>A0A149TMB9_9PROT</name>
<proteinExistence type="predicted"/>
<evidence type="ECO:0000256" key="1">
    <source>
        <dbReference type="SAM" id="MobiDB-lite"/>
    </source>
</evidence>
<reference evidence="2 3" key="1">
    <citation type="submission" date="2015-06" db="EMBL/GenBank/DDBJ databases">
        <title>Improved classification and identification of acetic acid bacteria using matrix-assisted laser desorption/ionization time-of-flight mass spectrometry; Gluconobacter nephelii and Gluconobacter uchimurae are later heterotypic synonyms of Gluconobacter japonicus and Gluconobacter oxydans, respectively.</title>
        <authorList>
            <person name="Li L."/>
            <person name="Cleenwerck I."/>
            <person name="De Vuyst L."/>
            <person name="Vandamme P."/>
        </authorList>
    </citation>
    <scope>NUCLEOTIDE SEQUENCE [LARGE SCALE GENOMIC DNA]</scope>
    <source>
        <strain evidence="2 3">LMG 1768</strain>
    </source>
</reference>
<dbReference type="PATRIC" id="fig|318683.6.peg.2786"/>
<protein>
    <submittedName>
        <fullName evidence="2">Uncharacterized protein</fullName>
    </submittedName>
</protein>
<dbReference type="EMBL" id="LHZR01000084">
    <property type="protein sequence ID" value="KXV50181.1"/>
    <property type="molecule type" value="Genomic_DNA"/>
</dbReference>
<evidence type="ECO:0000313" key="3">
    <source>
        <dbReference type="Proteomes" id="UP000075636"/>
    </source>
</evidence>
<comment type="caution">
    <text evidence="2">The sequence shown here is derived from an EMBL/GenBank/DDBJ whole genome shotgun (WGS) entry which is preliminary data.</text>
</comment>
<feature type="region of interest" description="Disordered" evidence="1">
    <location>
        <begin position="80"/>
        <end position="102"/>
    </location>
</feature>
<accession>A0A149TMB9</accession>
<gene>
    <name evidence="2" type="ORF">AD945_02565</name>
</gene>
<dbReference type="Proteomes" id="UP000075636">
    <property type="component" value="Unassembled WGS sequence"/>
</dbReference>
<dbReference type="AlphaFoldDB" id="A0A149TMB9"/>
<evidence type="ECO:0000313" key="2">
    <source>
        <dbReference type="EMBL" id="KXV50181.1"/>
    </source>
</evidence>
<organism evidence="2 3">
    <name type="scientific">Gluconobacter albidus</name>
    <dbReference type="NCBI Taxonomy" id="318683"/>
    <lineage>
        <taxon>Bacteria</taxon>
        <taxon>Pseudomonadati</taxon>
        <taxon>Pseudomonadota</taxon>
        <taxon>Alphaproteobacteria</taxon>
        <taxon>Acetobacterales</taxon>
        <taxon>Acetobacteraceae</taxon>
        <taxon>Gluconobacter</taxon>
    </lineage>
</organism>
<sequence>MIIAAGEFIKATRTGPVQIPLVLLWFLLPRQWLENHLNIQDRAPRRKLKLNDSLKGWDFLIWSTTIDRHKAPREDIERYGNGWTDESKAEHSATPASIAIPE</sequence>